<dbReference type="PANTHER" id="PTHR43544:SF32">
    <property type="entry name" value="CHAIN DEHYDROGENASE, PUTATIVE (AFU_ORTHOLOGUE AFUA_5G01530)-RELATED"/>
    <property type="match status" value="1"/>
</dbReference>
<dbReference type="Proteomes" id="UP000886657">
    <property type="component" value="Unassembled WGS sequence"/>
</dbReference>
<dbReference type="PRINTS" id="PR00080">
    <property type="entry name" value="SDRFAMILY"/>
</dbReference>
<dbReference type="Pfam" id="PF00106">
    <property type="entry name" value="adh_short"/>
    <property type="match status" value="1"/>
</dbReference>
<dbReference type="PRINTS" id="PR00081">
    <property type="entry name" value="GDHRDH"/>
</dbReference>
<comment type="similarity">
    <text evidence="1">Belongs to the short-chain dehydrogenases/reductases (SDR) family.</text>
</comment>
<sequence>MTRGGTLSAAVVLVTGASRGLGREVARRLVDEGFTVLAGVRDPAGMKPLPGVEVLCLDVADPASITAAATTVQERFGRLDVLVNNAAILLDDRSDVLSLDGDLLQRTLETNCLGPLRLAQAFAPMMARGARIVNVSSGGGQLSVPSTWSPAYCISKTALNALTVQLAEALKPRGIAVNAVCPGWVRTDMGGPEAPRSLQQGADSILWLVLKANPGLTGGFWRDGAQIPW</sequence>
<dbReference type="GO" id="GO:0019748">
    <property type="term" value="P:secondary metabolic process"/>
    <property type="evidence" value="ECO:0007669"/>
    <property type="project" value="TreeGrafter"/>
</dbReference>
<dbReference type="InterPro" id="IPR051468">
    <property type="entry name" value="Fungal_SecMetab_SDRs"/>
</dbReference>
<dbReference type="PANTHER" id="PTHR43544">
    <property type="entry name" value="SHORT-CHAIN DEHYDROGENASE/REDUCTASE"/>
    <property type="match status" value="1"/>
</dbReference>
<dbReference type="EMBL" id="JADKIO010000005">
    <property type="protein sequence ID" value="MBK9795340.1"/>
    <property type="molecule type" value="Genomic_DNA"/>
</dbReference>
<dbReference type="AlphaFoldDB" id="A0A9D7SDG8"/>
<dbReference type="InterPro" id="IPR002347">
    <property type="entry name" value="SDR_fam"/>
</dbReference>
<accession>A0A9D7SDG8</accession>
<evidence type="ECO:0000256" key="1">
    <source>
        <dbReference type="RuleBase" id="RU000363"/>
    </source>
</evidence>
<evidence type="ECO:0000313" key="3">
    <source>
        <dbReference type="EMBL" id="MBK9795340.1"/>
    </source>
</evidence>
<dbReference type="GO" id="GO:0005737">
    <property type="term" value="C:cytoplasm"/>
    <property type="evidence" value="ECO:0007669"/>
    <property type="project" value="TreeGrafter"/>
</dbReference>
<reference evidence="3" key="1">
    <citation type="submission" date="2020-10" db="EMBL/GenBank/DDBJ databases">
        <title>Connecting structure to function with the recovery of over 1000 high-quality activated sludge metagenome-assembled genomes encoding full-length rRNA genes using long-read sequencing.</title>
        <authorList>
            <person name="Singleton C.M."/>
            <person name="Petriglieri F."/>
            <person name="Kristensen J.M."/>
            <person name="Kirkegaard R.H."/>
            <person name="Michaelsen T.Y."/>
            <person name="Andersen M.H."/>
            <person name="Karst S.M."/>
            <person name="Dueholm M.S."/>
            <person name="Nielsen P.H."/>
            <person name="Albertsen M."/>
        </authorList>
    </citation>
    <scope>NUCLEOTIDE SEQUENCE</scope>
    <source>
        <strain evidence="3">Skiv_18-Q3-R9-52_MAXAC.067</strain>
    </source>
</reference>
<proteinExistence type="inferred from homology"/>
<name>A0A9D7SDG8_9BACT</name>
<feature type="domain" description="Ketoreductase" evidence="2">
    <location>
        <begin position="10"/>
        <end position="184"/>
    </location>
</feature>
<organism evidence="3 4">
    <name type="scientific">Candidatus Geothrix skivensis</name>
    <dbReference type="NCBI Taxonomy" id="2954439"/>
    <lineage>
        <taxon>Bacteria</taxon>
        <taxon>Pseudomonadati</taxon>
        <taxon>Acidobacteriota</taxon>
        <taxon>Holophagae</taxon>
        <taxon>Holophagales</taxon>
        <taxon>Holophagaceae</taxon>
        <taxon>Geothrix</taxon>
    </lineage>
</organism>
<evidence type="ECO:0000313" key="4">
    <source>
        <dbReference type="Proteomes" id="UP000886657"/>
    </source>
</evidence>
<dbReference type="SUPFAM" id="SSF51735">
    <property type="entry name" value="NAD(P)-binding Rossmann-fold domains"/>
    <property type="match status" value="1"/>
</dbReference>
<dbReference type="InterPro" id="IPR057326">
    <property type="entry name" value="KR_dom"/>
</dbReference>
<dbReference type="SMART" id="SM00822">
    <property type="entry name" value="PKS_KR"/>
    <property type="match status" value="1"/>
</dbReference>
<protein>
    <submittedName>
        <fullName evidence="3">SDR family NAD(P)-dependent oxidoreductase</fullName>
    </submittedName>
</protein>
<dbReference type="InterPro" id="IPR036291">
    <property type="entry name" value="NAD(P)-bd_dom_sf"/>
</dbReference>
<dbReference type="GO" id="GO:0016491">
    <property type="term" value="F:oxidoreductase activity"/>
    <property type="evidence" value="ECO:0007669"/>
    <property type="project" value="TreeGrafter"/>
</dbReference>
<dbReference type="Gene3D" id="3.40.50.720">
    <property type="entry name" value="NAD(P)-binding Rossmann-like Domain"/>
    <property type="match status" value="1"/>
</dbReference>
<evidence type="ECO:0000259" key="2">
    <source>
        <dbReference type="SMART" id="SM00822"/>
    </source>
</evidence>
<comment type="caution">
    <text evidence="3">The sequence shown here is derived from an EMBL/GenBank/DDBJ whole genome shotgun (WGS) entry which is preliminary data.</text>
</comment>
<gene>
    <name evidence="3" type="ORF">IPP58_02375</name>
</gene>